<comment type="caution">
    <text evidence="2">The sequence shown here is derived from an EMBL/GenBank/DDBJ whole genome shotgun (WGS) entry which is preliminary data.</text>
</comment>
<gene>
    <name evidence="2" type="ORF">LV75_002434</name>
</gene>
<evidence type="ECO:0000256" key="1">
    <source>
        <dbReference type="SAM" id="MobiDB-lite"/>
    </source>
</evidence>
<feature type="compositionally biased region" description="Basic residues" evidence="1">
    <location>
        <begin position="66"/>
        <end position="75"/>
    </location>
</feature>
<feature type="region of interest" description="Disordered" evidence="1">
    <location>
        <begin position="59"/>
        <end position="270"/>
    </location>
</feature>
<sequence>MGWTCFVWGDGSRSVGSGQGHAFRPLLCGPATGAVGAPHKTGPPHRAFRIVADRARCCRQATRRPIPGRRARRQATRPTPGAEGGGPNPLPRTPNPGLRQDQPDRKPPNTQPTETHRHSGSSERRPVDNQNRCGQPQPGRKDHLPRAPPIYSLPRNPNNPEPAAEACAQPKPLWTTNHHSGTPHKIIRHKRPQYTAYRGTPTNQQQQAQPVDHSRRCGQPSTPATNNQTQRAPKAPSAPPPAPHSPAAAPEAMPPCPDPQLATAIPAAAT</sequence>
<feature type="compositionally biased region" description="Polar residues" evidence="1">
    <location>
        <begin position="200"/>
        <end position="209"/>
    </location>
</feature>
<evidence type="ECO:0000313" key="2">
    <source>
        <dbReference type="EMBL" id="MCP2269933.1"/>
    </source>
</evidence>
<name>A0ABT1IBB5_9PSEU</name>
<keyword evidence="3" id="KW-1185">Reference proteome</keyword>
<proteinExistence type="predicted"/>
<feature type="compositionally biased region" description="Polar residues" evidence="1">
    <location>
        <begin position="219"/>
        <end position="231"/>
    </location>
</feature>
<organism evidence="2 3">
    <name type="scientific">Actinokineospora diospyrosa</name>
    <dbReference type="NCBI Taxonomy" id="103728"/>
    <lineage>
        <taxon>Bacteria</taxon>
        <taxon>Bacillati</taxon>
        <taxon>Actinomycetota</taxon>
        <taxon>Actinomycetes</taxon>
        <taxon>Pseudonocardiales</taxon>
        <taxon>Pseudonocardiaceae</taxon>
        <taxon>Actinokineospora</taxon>
    </lineage>
</organism>
<dbReference type="EMBL" id="JAMTCO010000006">
    <property type="protein sequence ID" value="MCP2269933.1"/>
    <property type="molecule type" value="Genomic_DNA"/>
</dbReference>
<feature type="compositionally biased region" description="Basic residues" evidence="1">
    <location>
        <begin position="181"/>
        <end position="192"/>
    </location>
</feature>
<evidence type="ECO:0000313" key="3">
    <source>
        <dbReference type="Proteomes" id="UP001205185"/>
    </source>
</evidence>
<accession>A0ABT1IBB5</accession>
<feature type="compositionally biased region" description="Basic and acidic residues" evidence="1">
    <location>
        <begin position="114"/>
        <end position="127"/>
    </location>
</feature>
<reference evidence="2 3" key="1">
    <citation type="submission" date="2022-06" db="EMBL/GenBank/DDBJ databases">
        <title>Genomic Encyclopedia of Archaeal and Bacterial Type Strains, Phase II (KMG-II): from individual species to whole genera.</title>
        <authorList>
            <person name="Goeker M."/>
        </authorList>
    </citation>
    <scope>NUCLEOTIDE SEQUENCE [LARGE SCALE GENOMIC DNA]</scope>
    <source>
        <strain evidence="2 3">DSM 44255</strain>
    </source>
</reference>
<protein>
    <submittedName>
        <fullName evidence="2">Uncharacterized protein</fullName>
    </submittedName>
</protein>
<dbReference type="Proteomes" id="UP001205185">
    <property type="component" value="Unassembled WGS sequence"/>
</dbReference>
<feature type="compositionally biased region" description="Low complexity" evidence="1">
    <location>
        <begin position="156"/>
        <end position="166"/>
    </location>
</feature>